<dbReference type="Proteomes" id="UP000078492">
    <property type="component" value="Unassembled WGS sequence"/>
</dbReference>
<organism evidence="2 3">
    <name type="scientific">Trachymyrmex cornetzi</name>
    <dbReference type="NCBI Taxonomy" id="471704"/>
    <lineage>
        <taxon>Eukaryota</taxon>
        <taxon>Metazoa</taxon>
        <taxon>Ecdysozoa</taxon>
        <taxon>Arthropoda</taxon>
        <taxon>Hexapoda</taxon>
        <taxon>Insecta</taxon>
        <taxon>Pterygota</taxon>
        <taxon>Neoptera</taxon>
        <taxon>Endopterygota</taxon>
        <taxon>Hymenoptera</taxon>
        <taxon>Apocrita</taxon>
        <taxon>Aculeata</taxon>
        <taxon>Formicoidea</taxon>
        <taxon>Formicidae</taxon>
        <taxon>Myrmicinae</taxon>
        <taxon>Trachymyrmex</taxon>
    </lineage>
</organism>
<protein>
    <submittedName>
        <fullName evidence="2">Uncharacterized protein</fullName>
    </submittedName>
</protein>
<keyword evidence="3" id="KW-1185">Reference proteome</keyword>
<sequence>MYREEEEEEEEEAAGDEDEEEREEEDDNNDDEEETTTIHVIVEQEFGAQGCGPPGKGGPSKIGAVLSKIVHDVHTHPLAQDPLLKRGSEAAHQLHWIYVGESIHAVVYIV</sequence>
<gene>
    <name evidence="2" type="ORF">ALC57_14363</name>
</gene>
<accession>A0A195DKC6</accession>
<proteinExistence type="predicted"/>
<dbReference type="AlphaFoldDB" id="A0A195DKC6"/>
<evidence type="ECO:0000256" key="1">
    <source>
        <dbReference type="SAM" id="MobiDB-lite"/>
    </source>
</evidence>
<dbReference type="EMBL" id="KQ980765">
    <property type="protein sequence ID" value="KYN13350.1"/>
    <property type="molecule type" value="Genomic_DNA"/>
</dbReference>
<evidence type="ECO:0000313" key="3">
    <source>
        <dbReference type="Proteomes" id="UP000078492"/>
    </source>
</evidence>
<reference evidence="2 3" key="1">
    <citation type="submission" date="2015-09" db="EMBL/GenBank/DDBJ databases">
        <title>Trachymyrmex cornetzi WGS genome.</title>
        <authorList>
            <person name="Nygaard S."/>
            <person name="Hu H."/>
            <person name="Boomsma J."/>
            <person name="Zhang G."/>
        </authorList>
    </citation>
    <scope>NUCLEOTIDE SEQUENCE [LARGE SCALE GENOMIC DNA]</scope>
    <source>
        <strain evidence="2">Tcor2-1</strain>
        <tissue evidence="2">Whole body</tissue>
    </source>
</reference>
<feature type="region of interest" description="Disordered" evidence="1">
    <location>
        <begin position="1"/>
        <end position="36"/>
    </location>
</feature>
<evidence type="ECO:0000313" key="2">
    <source>
        <dbReference type="EMBL" id="KYN13350.1"/>
    </source>
</evidence>
<feature type="compositionally biased region" description="Acidic residues" evidence="1">
    <location>
        <begin position="1"/>
        <end position="35"/>
    </location>
</feature>
<name>A0A195DKC6_9HYME</name>